<accession>A0AAD7WBS9</accession>
<name>A0AAD7WBS9_9TELE</name>
<reference evidence="2" key="1">
    <citation type="journal article" date="2023" name="Science">
        <title>Genome structures resolve the early diversification of teleost fishes.</title>
        <authorList>
            <person name="Parey E."/>
            <person name="Louis A."/>
            <person name="Montfort J."/>
            <person name="Bouchez O."/>
            <person name="Roques C."/>
            <person name="Iampietro C."/>
            <person name="Lluch J."/>
            <person name="Castinel A."/>
            <person name="Donnadieu C."/>
            <person name="Desvignes T."/>
            <person name="Floi Bucao C."/>
            <person name="Jouanno E."/>
            <person name="Wen M."/>
            <person name="Mejri S."/>
            <person name="Dirks R."/>
            <person name="Jansen H."/>
            <person name="Henkel C."/>
            <person name="Chen W.J."/>
            <person name="Zahm M."/>
            <person name="Cabau C."/>
            <person name="Klopp C."/>
            <person name="Thompson A.W."/>
            <person name="Robinson-Rechavi M."/>
            <person name="Braasch I."/>
            <person name="Lecointre G."/>
            <person name="Bobe J."/>
            <person name="Postlethwait J.H."/>
            <person name="Berthelot C."/>
            <person name="Roest Crollius H."/>
            <person name="Guiguen Y."/>
        </authorList>
    </citation>
    <scope>NUCLEOTIDE SEQUENCE</scope>
    <source>
        <strain evidence="2">NC1722</strain>
    </source>
</reference>
<feature type="region of interest" description="Disordered" evidence="1">
    <location>
        <begin position="1"/>
        <end position="55"/>
    </location>
</feature>
<evidence type="ECO:0000313" key="3">
    <source>
        <dbReference type="Proteomes" id="UP001221898"/>
    </source>
</evidence>
<feature type="region of interest" description="Disordered" evidence="1">
    <location>
        <begin position="163"/>
        <end position="187"/>
    </location>
</feature>
<organism evidence="2 3">
    <name type="scientific">Aldrovandia affinis</name>
    <dbReference type="NCBI Taxonomy" id="143900"/>
    <lineage>
        <taxon>Eukaryota</taxon>
        <taxon>Metazoa</taxon>
        <taxon>Chordata</taxon>
        <taxon>Craniata</taxon>
        <taxon>Vertebrata</taxon>
        <taxon>Euteleostomi</taxon>
        <taxon>Actinopterygii</taxon>
        <taxon>Neopterygii</taxon>
        <taxon>Teleostei</taxon>
        <taxon>Notacanthiformes</taxon>
        <taxon>Halosauridae</taxon>
        <taxon>Aldrovandia</taxon>
    </lineage>
</organism>
<keyword evidence="3" id="KW-1185">Reference proteome</keyword>
<comment type="caution">
    <text evidence="2">The sequence shown here is derived from an EMBL/GenBank/DDBJ whole genome shotgun (WGS) entry which is preliminary data.</text>
</comment>
<sequence length="275" mass="30400">MASMKCLSPASSAEGVKVESVMDSTDGTGVELRSSLNRSEGTEERKECKTGYGMSSGEKYILSNVKEEEEWERWSVKDEERLWMEQEKKERDEQGLGDAGDQTFQTGSGEKNGIKSECWQQEGVEVSSLVTAFLLKQPRVLIRRLQITDISVFVPAPPCSISSKTGPRVRSPWRQHELSPVRGKRQKDQVVTQKRKMIGELERPLKWLPASSQSGISAEASCSSSVVTPRNQNTGQIVEALHQAFACSQSPFVHTEEHSRIQSPAATVALACCPA</sequence>
<proteinExistence type="predicted"/>
<protein>
    <submittedName>
        <fullName evidence="2">Uncharacterized protein</fullName>
    </submittedName>
</protein>
<dbReference type="EMBL" id="JAINUG010000165">
    <property type="protein sequence ID" value="KAJ8390810.1"/>
    <property type="molecule type" value="Genomic_DNA"/>
</dbReference>
<evidence type="ECO:0000256" key="1">
    <source>
        <dbReference type="SAM" id="MobiDB-lite"/>
    </source>
</evidence>
<gene>
    <name evidence="2" type="ORF">AAFF_G00099420</name>
</gene>
<dbReference type="Proteomes" id="UP001221898">
    <property type="component" value="Unassembled WGS sequence"/>
</dbReference>
<feature type="region of interest" description="Disordered" evidence="1">
    <location>
        <begin position="86"/>
        <end position="113"/>
    </location>
</feature>
<feature type="compositionally biased region" description="Basic and acidic residues" evidence="1">
    <location>
        <begin position="40"/>
        <end position="49"/>
    </location>
</feature>
<evidence type="ECO:0000313" key="2">
    <source>
        <dbReference type="EMBL" id="KAJ8390810.1"/>
    </source>
</evidence>
<dbReference type="AlphaFoldDB" id="A0AAD7WBS9"/>